<evidence type="ECO:0000313" key="3">
    <source>
        <dbReference type="EMBL" id="PBK87035.1"/>
    </source>
</evidence>
<dbReference type="OrthoDB" id="3241567at2759"/>
<protein>
    <recommendedName>
        <fullName evidence="2">DUF6699 domain-containing protein</fullName>
    </recommendedName>
</protein>
<feature type="region of interest" description="Disordered" evidence="1">
    <location>
        <begin position="43"/>
        <end position="73"/>
    </location>
</feature>
<evidence type="ECO:0000256" key="1">
    <source>
        <dbReference type="SAM" id="MobiDB-lite"/>
    </source>
</evidence>
<gene>
    <name evidence="3" type="ORF">ARMGADRAFT_1168903</name>
</gene>
<sequence length="388" mass="43963">MKHDSPPNGWPSACGNAPVIVNNPHNFRYEICCDHVDRNMNRRRRRRHRNNDHDRPLPNNDGNQTAPDFPWHHGSNHRSTGFCSCPICEHLRNPTVTPSPAMFTAAALPNWQAPIVPGTPANWGQRLYDPTPPVVPHEYLDNSGSSPPVIPGWTPPDPVIPDLPAPVSLPTPSTPPVVPFIPPSPVIPTPPPLSEITLHYQLRQQPHTFLVAYARYIHFPALHWDIIHPPNTARFVNDPTAFGVVSPDFHASAFTPDTVRNVPCTSRHPMLRYCMSRGQWGPLVIRGFDTITVREVLQQIFTYLHHPLTEAEVNWISRTPPNRNRLELAKFHRNHEVFGWQPPDGTFLRSDLLGGHRRFCGLEMVLEHGEWKLCVDCIAGPVPRLWDR</sequence>
<dbReference type="Proteomes" id="UP000217790">
    <property type="component" value="Unassembled WGS sequence"/>
</dbReference>
<dbReference type="Pfam" id="PF20415">
    <property type="entry name" value="DUF6699"/>
    <property type="match status" value="1"/>
</dbReference>
<evidence type="ECO:0000313" key="4">
    <source>
        <dbReference type="Proteomes" id="UP000217790"/>
    </source>
</evidence>
<keyword evidence="4" id="KW-1185">Reference proteome</keyword>
<evidence type="ECO:0000259" key="2">
    <source>
        <dbReference type="Pfam" id="PF20415"/>
    </source>
</evidence>
<reference evidence="4" key="1">
    <citation type="journal article" date="2017" name="Nat. Ecol. Evol.">
        <title>Genome expansion and lineage-specific genetic innovations in the forest pathogenic fungi Armillaria.</title>
        <authorList>
            <person name="Sipos G."/>
            <person name="Prasanna A.N."/>
            <person name="Walter M.C."/>
            <person name="O'Connor E."/>
            <person name="Balint B."/>
            <person name="Krizsan K."/>
            <person name="Kiss B."/>
            <person name="Hess J."/>
            <person name="Varga T."/>
            <person name="Slot J."/>
            <person name="Riley R."/>
            <person name="Boka B."/>
            <person name="Rigling D."/>
            <person name="Barry K."/>
            <person name="Lee J."/>
            <person name="Mihaltcheva S."/>
            <person name="LaButti K."/>
            <person name="Lipzen A."/>
            <person name="Waldron R."/>
            <person name="Moloney N.M."/>
            <person name="Sperisen C."/>
            <person name="Kredics L."/>
            <person name="Vagvoelgyi C."/>
            <person name="Patrignani A."/>
            <person name="Fitzpatrick D."/>
            <person name="Nagy I."/>
            <person name="Doyle S."/>
            <person name="Anderson J.B."/>
            <person name="Grigoriev I.V."/>
            <person name="Gueldener U."/>
            <person name="Muensterkoetter M."/>
            <person name="Nagy L.G."/>
        </authorList>
    </citation>
    <scope>NUCLEOTIDE SEQUENCE [LARGE SCALE GENOMIC DNA]</scope>
    <source>
        <strain evidence="4">Ar21-2</strain>
    </source>
</reference>
<dbReference type="InParanoid" id="A0A2H3CVG3"/>
<accession>A0A2H3CVG3</accession>
<proteinExistence type="predicted"/>
<dbReference type="EMBL" id="KZ293681">
    <property type="protein sequence ID" value="PBK87035.1"/>
    <property type="molecule type" value="Genomic_DNA"/>
</dbReference>
<dbReference type="InterPro" id="IPR046522">
    <property type="entry name" value="DUF6699"/>
</dbReference>
<name>A0A2H3CVG3_ARMGA</name>
<dbReference type="AlphaFoldDB" id="A0A2H3CVG3"/>
<feature type="domain" description="DUF6699" evidence="2">
    <location>
        <begin position="222"/>
        <end position="363"/>
    </location>
</feature>
<dbReference type="STRING" id="47427.A0A2H3CVG3"/>
<organism evidence="3 4">
    <name type="scientific">Armillaria gallica</name>
    <name type="common">Bulbous honey fungus</name>
    <name type="synonym">Armillaria bulbosa</name>
    <dbReference type="NCBI Taxonomy" id="47427"/>
    <lineage>
        <taxon>Eukaryota</taxon>
        <taxon>Fungi</taxon>
        <taxon>Dikarya</taxon>
        <taxon>Basidiomycota</taxon>
        <taxon>Agaricomycotina</taxon>
        <taxon>Agaricomycetes</taxon>
        <taxon>Agaricomycetidae</taxon>
        <taxon>Agaricales</taxon>
        <taxon>Marasmiineae</taxon>
        <taxon>Physalacriaceae</taxon>
        <taxon>Armillaria</taxon>
    </lineage>
</organism>
<dbReference type="OMA" id="NWISRTP"/>